<feature type="non-terminal residue" evidence="1">
    <location>
        <position position="1"/>
    </location>
</feature>
<evidence type="ECO:0000313" key="1">
    <source>
        <dbReference type="EMBL" id="MCI07255.1"/>
    </source>
</evidence>
<proteinExistence type="predicted"/>
<dbReference type="Proteomes" id="UP000265520">
    <property type="component" value="Unassembled WGS sequence"/>
</dbReference>
<keyword evidence="2" id="KW-1185">Reference proteome</keyword>
<reference evidence="1 2" key="1">
    <citation type="journal article" date="2018" name="Front. Plant Sci.">
        <title>Red Clover (Trifolium pratense) and Zigzag Clover (T. medium) - A Picture of Genomic Similarities and Differences.</title>
        <authorList>
            <person name="Dluhosova J."/>
            <person name="Istvanek J."/>
            <person name="Nedelnik J."/>
            <person name="Repkova J."/>
        </authorList>
    </citation>
    <scope>NUCLEOTIDE SEQUENCE [LARGE SCALE GENOMIC DNA]</scope>
    <source>
        <strain evidence="2">cv. 10/8</strain>
        <tissue evidence="1">Leaf</tissue>
    </source>
</reference>
<evidence type="ECO:0000313" key="2">
    <source>
        <dbReference type="Proteomes" id="UP000265520"/>
    </source>
</evidence>
<dbReference type="EMBL" id="LXQA010064747">
    <property type="protein sequence ID" value="MCI07255.1"/>
    <property type="molecule type" value="Genomic_DNA"/>
</dbReference>
<name>A0A392P8M0_9FABA</name>
<organism evidence="1 2">
    <name type="scientific">Trifolium medium</name>
    <dbReference type="NCBI Taxonomy" id="97028"/>
    <lineage>
        <taxon>Eukaryota</taxon>
        <taxon>Viridiplantae</taxon>
        <taxon>Streptophyta</taxon>
        <taxon>Embryophyta</taxon>
        <taxon>Tracheophyta</taxon>
        <taxon>Spermatophyta</taxon>
        <taxon>Magnoliopsida</taxon>
        <taxon>eudicotyledons</taxon>
        <taxon>Gunneridae</taxon>
        <taxon>Pentapetalae</taxon>
        <taxon>rosids</taxon>
        <taxon>fabids</taxon>
        <taxon>Fabales</taxon>
        <taxon>Fabaceae</taxon>
        <taxon>Papilionoideae</taxon>
        <taxon>50 kb inversion clade</taxon>
        <taxon>NPAAA clade</taxon>
        <taxon>Hologalegina</taxon>
        <taxon>IRL clade</taxon>
        <taxon>Trifolieae</taxon>
        <taxon>Trifolium</taxon>
    </lineage>
</organism>
<sequence length="31" mass="3450">FDGDDFVMFDLMASEFLMVSISVDGKIFASD</sequence>
<accession>A0A392P8M0</accession>
<comment type="caution">
    <text evidence="1">The sequence shown here is derived from an EMBL/GenBank/DDBJ whole genome shotgun (WGS) entry which is preliminary data.</text>
</comment>
<protein>
    <submittedName>
        <fullName evidence="1">Uncharacterized protein</fullName>
    </submittedName>
</protein>
<dbReference type="AlphaFoldDB" id="A0A392P8M0"/>